<sequence>MKKLITQNSFSLNQLDSFSNLPDQKGTESEQRLERNASSCPEENIQQLLSPFITEQMKRQDDEIWSQGHNNSQIHQFYSNGGKNDISNNVSHLQESNLNDFSYDDDEENKNITIGGIPLQNIYENSEWIKPFQCFLCNNVAVQPIRCTSCSGLFCKGCILSWESRNELRKVCPKCQNQQSFNISTQESELKPDYNTQKFLQDINVDCVYKKNGCQDIITYAEYEDHVKNCPKRMKICLNCGENFIYDQSDLHKNLCQLQSIQMDNNRSISEYSIRPSQLGFQSDLKTFSDLPSIGGSNANIYNNQFGTNKNAKPKRNSEKIHVRNFKQNQNKGRFDSPHSLSYINPTLQQIQENNSMNQIEEMCIHENEQRQQQQMYLENSKIEEESQLLNQTESNKQVDHQISLQKVRNSDRQTGSNNNSGIYNEQNNSSYINQNNQSIDKQNNQLNAIQVQPQQVISISQNNSHLIIGISFLILILLSLLLFNQYTQTQQTKQEINDNTISKIYKDSFQFQKEIQEYLNQIREKYNNFQHQQQNEITSVKSNIENYINSIKLLQQSQDEQLKTQIISKVQEQNDKIIAAVNNLKQDYETSLKDLIRKQEFFQNDFTKFKSNFSTNDQKIEQNNQMIISQIKSDLDAILERQLSIQLAENNNALKQVVSDLSSIDLFIKKQDHELQQIKQIQTQQQEIQSEQNQLQKTSDKLYQQFYETLQSNITAIHQNLNHQINNNKILFQEQMKILTTDIKNLSQNSEENKQILQNDNKEVKNLIKTYNLELKTSMEEILIQIKDLNKQMQELQIAQQKQSNNLSQKYEQAINQIQLNKEQSEQQQKQIYNNLNEKLSQQDVELQKKFDNLFEQISVQIQKQIKNNQIDYGNEFENIKQELNKLRQLFERLSLNQLNVNNQQLPNNQVNNNTNQGSLFNSDMKEYFEQHLTKIYQDLNLLKQFNNNQNQLIQQLTQNQPSKQNYQDIQLVINKLTQDVQNISLEISQKSKSEDQNQQNQYKIIQNQINQMAQQLDNITKNQVIQSQTITQLNSQGQQHQLAEETQIKKLSADVMLMNSMLNKILEAQNKNKEIKIEQLDLSELKQNLELQLEKFIKHSDKQAPQLQEIQQQIQMLQQVYSQENQKLAKKLEEDNSKLIELKQQLENIQKQLLNLNSTQIILNQNSQNDINQTNQPQDQKYKNINQANQQQQIEYSQVIIPFNYQGEEVKVQKLNYFQVPEIEDGSKFLGCNSEIIQELSFGKNKPQFSPFIKEIDQTVQIKQITTYYNQLNQLVSLQFEFKNSSNKLKCGNIKNQIFKTQSIQIESQLIQIQKDENQFVLIISKH</sequence>
<evidence type="ECO:0000313" key="6">
    <source>
        <dbReference type="Proteomes" id="UP000009168"/>
    </source>
</evidence>
<dbReference type="RefSeq" id="XP_001032110.1">
    <property type="nucleotide sequence ID" value="XM_001032110.3"/>
</dbReference>
<evidence type="ECO:0000256" key="1">
    <source>
        <dbReference type="PROSITE-ProRule" id="PRU00175"/>
    </source>
</evidence>
<protein>
    <recommendedName>
        <fullName evidence="4">RING-type domain-containing protein</fullName>
    </recommendedName>
</protein>
<feature type="compositionally biased region" description="Low complexity" evidence="3">
    <location>
        <begin position="423"/>
        <end position="436"/>
    </location>
</feature>
<reference evidence="6" key="1">
    <citation type="journal article" date="2006" name="PLoS Biol.">
        <title>Macronuclear genome sequence of the ciliate Tetrahymena thermophila, a model eukaryote.</title>
        <authorList>
            <person name="Eisen J.A."/>
            <person name="Coyne R.S."/>
            <person name="Wu M."/>
            <person name="Wu D."/>
            <person name="Thiagarajan M."/>
            <person name="Wortman J.R."/>
            <person name="Badger J.H."/>
            <person name="Ren Q."/>
            <person name="Amedeo P."/>
            <person name="Jones K.M."/>
            <person name="Tallon L.J."/>
            <person name="Delcher A.L."/>
            <person name="Salzberg S.L."/>
            <person name="Silva J.C."/>
            <person name="Haas B.J."/>
            <person name="Majoros W.H."/>
            <person name="Farzad M."/>
            <person name="Carlton J.M."/>
            <person name="Smith R.K. Jr."/>
            <person name="Garg J."/>
            <person name="Pearlman R.E."/>
            <person name="Karrer K.M."/>
            <person name="Sun L."/>
            <person name="Manning G."/>
            <person name="Elde N.C."/>
            <person name="Turkewitz A.P."/>
            <person name="Asai D.J."/>
            <person name="Wilkes D.E."/>
            <person name="Wang Y."/>
            <person name="Cai H."/>
            <person name="Collins K."/>
            <person name="Stewart B.A."/>
            <person name="Lee S.R."/>
            <person name="Wilamowska K."/>
            <person name="Weinberg Z."/>
            <person name="Ruzzo W.L."/>
            <person name="Wloga D."/>
            <person name="Gaertig J."/>
            <person name="Frankel J."/>
            <person name="Tsao C.-C."/>
            <person name="Gorovsky M.A."/>
            <person name="Keeling P.J."/>
            <person name="Waller R.F."/>
            <person name="Patron N.J."/>
            <person name="Cherry J.M."/>
            <person name="Stover N.A."/>
            <person name="Krieger C.J."/>
            <person name="del Toro C."/>
            <person name="Ryder H.F."/>
            <person name="Williamson S.C."/>
            <person name="Barbeau R.A."/>
            <person name="Hamilton E.P."/>
            <person name="Orias E."/>
        </authorList>
    </citation>
    <scope>NUCLEOTIDE SEQUENCE [LARGE SCALE GENOMIC DNA]</scope>
    <source>
        <strain evidence="6">SB210</strain>
    </source>
</reference>
<dbReference type="GO" id="GO:0008270">
    <property type="term" value="F:zinc ion binding"/>
    <property type="evidence" value="ECO:0007669"/>
    <property type="project" value="UniProtKB-KW"/>
</dbReference>
<dbReference type="SUPFAM" id="SSF49599">
    <property type="entry name" value="TRAF domain-like"/>
    <property type="match status" value="1"/>
</dbReference>
<feature type="domain" description="RING-type" evidence="4">
    <location>
        <begin position="134"/>
        <end position="176"/>
    </location>
</feature>
<evidence type="ECO:0000259" key="4">
    <source>
        <dbReference type="PROSITE" id="PS50089"/>
    </source>
</evidence>
<keyword evidence="2" id="KW-0175">Coiled coil</keyword>
<evidence type="ECO:0000256" key="2">
    <source>
        <dbReference type="SAM" id="Coils"/>
    </source>
</evidence>
<dbReference type="InParanoid" id="I7LZP0"/>
<feature type="compositionally biased region" description="Polar residues" evidence="3">
    <location>
        <begin position="389"/>
        <end position="422"/>
    </location>
</feature>
<dbReference type="GeneID" id="7833864"/>
<keyword evidence="6" id="KW-1185">Reference proteome</keyword>
<dbReference type="EMBL" id="GG662490">
    <property type="protein sequence ID" value="EAR84447.1"/>
    <property type="molecule type" value="Genomic_DNA"/>
</dbReference>
<proteinExistence type="predicted"/>
<feature type="coiled-coil region" evidence="2">
    <location>
        <begin position="1060"/>
        <end position="1161"/>
    </location>
</feature>
<dbReference type="InterPro" id="IPR001841">
    <property type="entry name" value="Znf_RING"/>
</dbReference>
<dbReference type="HOGENOM" id="CLU_259248_0_0_1"/>
<dbReference type="CDD" id="cd16619">
    <property type="entry name" value="mRING-HC-C4C4_TRIM37_C-VIII"/>
    <property type="match status" value="1"/>
</dbReference>
<evidence type="ECO:0000313" key="5">
    <source>
        <dbReference type="EMBL" id="EAR84447.1"/>
    </source>
</evidence>
<dbReference type="Proteomes" id="UP000009168">
    <property type="component" value="Unassembled WGS sequence"/>
</dbReference>
<feature type="coiled-coil region" evidence="2">
    <location>
        <begin position="568"/>
        <end position="599"/>
    </location>
</feature>
<accession>I7LZP0</accession>
<feature type="region of interest" description="Disordered" evidence="3">
    <location>
        <begin position="389"/>
        <end position="436"/>
    </location>
</feature>
<name>I7LZP0_TETTS</name>
<keyword evidence="1" id="KW-0862">Zinc</keyword>
<dbReference type="SUPFAM" id="SSF57850">
    <property type="entry name" value="RING/U-box"/>
    <property type="match status" value="1"/>
</dbReference>
<keyword evidence="1" id="KW-0479">Metal-binding</keyword>
<feature type="compositionally biased region" description="Basic and acidic residues" evidence="3">
    <location>
        <begin position="25"/>
        <end position="35"/>
    </location>
</feature>
<dbReference type="OMA" id="QHANELY"/>
<keyword evidence="1" id="KW-0863">Zinc-finger</keyword>
<dbReference type="OrthoDB" id="287481at2759"/>
<evidence type="ECO:0000256" key="3">
    <source>
        <dbReference type="SAM" id="MobiDB-lite"/>
    </source>
</evidence>
<gene>
    <name evidence="5" type="ORF">TTHERM_00691450</name>
</gene>
<dbReference type="KEGG" id="tet:TTHERM_00691450"/>
<dbReference type="InterPro" id="IPR013083">
    <property type="entry name" value="Znf_RING/FYVE/PHD"/>
</dbReference>
<organism evidence="5 6">
    <name type="scientific">Tetrahymena thermophila (strain SB210)</name>
    <dbReference type="NCBI Taxonomy" id="312017"/>
    <lineage>
        <taxon>Eukaryota</taxon>
        <taxon>Sar</taxon>
        <taxon>Alveolata</taxon>
        <taxon>Ciliophora</taxon>
        <taxon>Intramacronucleata</taxon>
        <taxon>Oligohymenophorea</taxon>
        <taxon>Hymenostomatida</taxon>
        <taxon>Tetrahymenina</taxon>
        <taxon>Tetrahymenidae</taxon>
        <taxon>Tetrahymena</taxon>
    </lineage>
</organism>
<dbReference type="STRING" id="312017.I7LZP0"/>
<dbReference type="Gene3D" id="3.30.40.10">
    <property type="entry name" value="Zinc/RING finger domain, C3HC4 (zinc finger)"/>
    <property type="match status" value="2"/>
</dbReference>
<dbReference type="PROSITE" id="PS50089">
    <property type="entry name" value="ZF_RING_2"/>
    <property type="match status" value="1"/>
</dbReference>
<feature type="coiled-coil region" evidence="2">
    <location>
        <begin position="744"/>
        <end position="898"/>
    </location>
</feature>
<feature type="region of interest" description="Disordered" evidence="3">
    <location>
        <begin position="15"/>
        <end position="41"/>
    </location>
</feature>